<reference evidence="2" key="1">
    <citation type="submission" date="2022-06" db="EMBL/GenBank/DDBJ databases">
        <title>Ornithinimicrobium HY1793.</title>
        <authorList>
            <person name="Huang Y."/>
        </authorList>
    </citation>
    <scope>NUCLEOTIDE SEQUENCE</scope>
    <source>
        <strain evidence="2">HY1793</strain>
    </source>
</reference>
<evidence type="ECO:0000313" key="2">
    <source>
        <dbReference type="EMBL" id="USQ80097.1"/>
    </source>
</evidence>
<evidence type="ECO:0000256" key="1">
    <source>
        <dbReference type="SAM" id="SignalP"/>
    </source>
</evidence>
<feature type="chain" id="PRO_5047154573" evidence="1">
    <location>
        <begin position="27"/>
        <end position="87"/>
    </location>
</feature>
<keyword evidence="1" id="KW-0732">Signal</keyword>
<name>A0ABY4YVA5_9MICO</name>
<organism evidence="2 3">
    <name type="scientific">Ornithinimicrobium faecis</name>
    <dbReference type="NCBI Taxonomy" id="2934158"/>
    <lineage>
        <taxon>Bacteria</taxon>
        <taxon>Bacillati</taxon>
        <taxon>Actinomycetota</taxon>
        <taxon>Actinomycetes</taxon>
        <taxon>Micrococcales</taxon>
        <taxon>Ornithinimicrobiaceae</taxon>
        <taxon>Ornithinimicrobium</taxon>
    </lineage>
</organism>
<keyword evidence="3" id="KW-1185">Reference proteome</keyword>
<dbReference type="Proteomes" id="UP001056455">
    <property type="component" value="Chromosome"/>
</dbReference>
<gene>
    <name evidence="2" type="ORF">NF556_00065</name>
</gene>
<accession>A0ABY4YVA5</accession>
<sequence>MKNVIRSLAVAGLVGVAAVSGTAANAAGGDAVPTAKKSTNVTVTYGSMGECWVDMPYMYFSGYDLIEGCHAGGGGVQSVWRYSTGWW</sequence>
<proteinExistence type="predicted"/>
<dbReference type="EMBL" id="CP099489">
    <property type="protein sequence ID" value="USQ80097.1"/>
    <property type="molecule type" value="Genomic_DNA"/>
</dbReference>
<protein>
    <submittedName>
        <fullName evidence="2">Uncharacterized protein</fullName>
    </submittedName>
</protein>
<evidence type="ECO:0000313" key="3">
    <source>
        <dbReference type="Proteomes" id="UP001056455"/>
    </source>
</evidence>
<dbReference type="RefSeq" id="WP_252593445.1">
    <property type="nucleotide sequence ID" value="NZ_CP099489.1"/>
</dbReference>
<feature type="signal peptide" evidence="1">
    <location>
        <begin position="1"/>
        <end position="26"/>
    </location>
</feature>